<evidence type="ECO:0000313" key="2">
    <source>
        <dbReference type="EMBL" id="MSR90743.1"/>
    </source>
</evidence>
<dbReference type="AlphaFoldDB" id="A0A7X2MX74"/>
<evidence type="ECO:0000313" key="3">
    <source>
        <dbReference type="Proteomes" id="UP000460287"/>
    </source>
</evidence>
<reference evidence="2 3" key="1">
    <citation type="submission" date="2019-08" db="EMBL/GenBank/DDBJ databases">
        <title>In-depth cultivation of the pig gut microbiome towards novel bacterial diversity and tailored functional studies.</title>
        <authorList>
            <person name="Wylensek D."/>
            <person name="Hitch T.C.A."/>
            <person name="Clavel T."/>
        </authorList>
    </citation>
    <scope>NUCLEOTIDE SEQUENCE [LARGE SCALE GENOMIC DNA]</scope>
    <source>
        <strain evidence="2 3">WCA-383-APC-5B</strain>
    </source>
</reference>
<dbReference type="InterPro" id="IPR041854">
    <property type="entry name" value="BFD-like_2Fe2S-bd_dom_sf"/>
</dbReference>
<proteinExistence type="predicted"/>
<evidence type="ECO:0000259" key="1">
    <source>
        <dbReference type="Pfam" id="PF04324"/>
    </source>
</evidence>
<accession>A0A7X2MX74</accession>
<dbReference type="EMBL" id="VULX01000004">
    <property type="protein sequence ID" value="MSR90743.1"/>
    <property type="molecule type" value="Genomic_DNA"/>
</dbReference>
<keyword evidence="3" id="KW-1185">Reference proteome</keyword>
<protein>
    <submittedName>
        <fullName evidence="2">(2Fe-2S)-binding protein</fullName>
    </submittedName>
</protein>
<gene>
    <name evidence="2" type="ORF">FYJ33_04735</name>
</gene>
<dbReference type="Pfam" id="PF04324">
    <property type="entry name" value="Fer2_BFD"/>
    <property type="match status" value="1"/>
</dbReference>
<organism evidence="2 3">
    <name type="scientific">Inconstantimicrobium porci</name>
    <dbReference type="NCBI Taxonomy" id="2652291"/>
    <lineage>
        <taxon>Bacteria</taxon>
        <taxon>Bacillati</taxon>
        <taxon>Bacillota</taxon>
        <taxon>Clostridia</taxon>
        <taxon>Eubacteriales</taxon>
        <taxon>Clostridiaceae</taxon>
        <taxon>Inconstantimicrobium</taxon>
    </lineage>
</organism>
<sequence>MNNNVNPEIMDKLTKVCLCRAINRSTIKNAIRKGALTLDEVREATGALSGSCKGSRCSYKISELIESYKNNEWS</sequence>
<dbReference type="InterPro" id="IPR007419">
    <property type="entry name" value="BFD-like_2Fe2S-bd_dom"/>
</dbReference>
<dbReference type="Proteomes" id="UP000460287">
    <property type="component" value="Unassembled WGS sequence"/>
</dbReference>
<dbReference type="Gene3D" id="1.10.10.1100">
    <property type="entry name" value="BFD-like [2Fe-2S]-binding domain"/>
    <property type="match status" value="1"/>
</dbReference>
<name>A0A7X2MX74_9CLOT</name>
<feature type="domain" description="BFD-like [2Fe-2S]-binding" evidence="1">
    <location>
        <begin position="16"/>
        <end position="66"/>
    </location>
</feature>
<comment type="caution">
    <text evidence="2">The sequence shown here is derived from an EMBL/GenBank/DDBJ whole genome shotgun (WGS) entry which is preliminary data.</text>
</comment>
<dbReference type="RefSeq" id="WP_154530624.1">
    <property type="nucleotide sequence ID" value="NZ_JAQXTV010000134.1"/>
</dbReference>